<dbReference type="InterPro" id="IPR055704">
    <property type="entry name" value="DUF7280"/>
</dbReference>
<organism evidence="1 2">
    <name type="scientific">Mycobacterium phage Myrna</name>
    <dbReference type="NCBI Taxonomy" id="546805"/>
    <lineage>
        <taxon>Viruses</taxon>
        <taxon>Duplodnaviria</taxon>
        <taxon>Heunggongvirae</taxon>
        <taxon>Uroviricota</taxon>
        <taxon>Caudoviricetes</taxon>
        <taxon>Ceeclamvirinae</taxon>
        <taxon>Myrnavirus</taxon>
        <taxon>Myrnavirus myrna</taxon>
    </lineage>
</organism>
<evidence type="ECO:0000313" key="2">
    <source>
        <dbReference type="Proteomes" id="UP000001849"/>
    </source>
</evidence>
<dbReference type="RefSeq" id="YP_002225020.1">
    <property type="nucleotide sequence ID" value="NC_011273.1"/>
</dbReference>
<dbReference type="GeneID" id="6920813"/>
<accession>B5LJB3</accession>
<reference evidence="1 2" key="1">
    <citation type="submission" date="2008-06" db="EMBL/GenBank/DDBJ databases">
        <authorList>
            <person name="Smith A.L."/>
            <person name="Paladin E.C."/>
            <person name="Jacobs-Sera D."/>
            <person name="Hendirx R.W."/>
            <person name="Hatfull G.F."/>
        </authorList>
    </citation>
    <scope>NUCLEOTIDE SEQUENCE [LARGE SCALE GENOMIC DNA]</scope>
</reference>
<dbReference type="Pfam" id="PF23946">
    <property type="entry name" value="DUF7280"/>
    <property type="match status" value="1"/>
</dbReference>
<gene>
    <name evidence="1" type="primary">109</name>
    <name evidence="1" type="ORF">MYRNA_109</name>
</gene>
<proteinExistence type="predicted"/>
<protein>
    <submittedName>
        <fullName evidence="1">Uncharacterized protein</fullName>
    </submittedName>
</protein>
<name>B5LJB3_9CAUD</name>
<keyword evidence="2" id="KW-1185">Reference proteome</keyword>
<dbReference type="Proteomes" id="UP000001849">
    <property type="component" value="Segment"/>
</dbReference>
<evidence type="ECO:0000313" key="1">
    <source>
        <dbReference type="EMBL" id="ACH62110.1"/>
    </source>
</evidence>
<dbReference type="EMBL" id="EU826466">
    <property type="protein sequence ID" value="ACH62110.1"/>
    <property type="molecule type" value="Genomic_DNA"/>
</dbReference>
<sequence length="110" mass="12175">MLRSFLLACYTKCMSNATAPAALVSISVHTADGAYYIAPTATVAEGILDGMMDAQRHYGQISWEEITMGYARGRVVAPNHPQFAQHMRVQVLPSNLPMVEEDAILNWFDE</sequence>
<dbReference type="KEGG" id="vg:6920813"/>